<comment type="caution">
    <text evidence="3">The sequence shown here is derived from an EMBL/GenBank/DDBJ whole genome shotgun (WGS) entry which is preliminary data.</text>
</comment>
<evidence type="ECO:0000313" key="3">
    <source>
        <dbReference type="EMBL" id="HDR00100.1"/>
    </source>
</evidence>
<dbReference type="GO" id="GO:0016757">
    <property type="term" value="F:glycosyltransferase activity"/>
    <property type="evidence" value="ECO:0007669"/>
    <property type="project" value="UniProtKB-KW"/>
</dbReference>
<accession>A0A7V0XFS4</accession>
<name>A0A7V0XFS4_UNCW3</name>
<protein>
    <submittedName>
        <fullName evidence="3">tRNA-guanine transglycosylase</fullName>
        <ecNumber evidence="3">2.4.2.-</ecNumber>
    </submittedName>
</protein>
<organism evidence="3">
    <name type="scientific">candidate division WOR-3 bacterium</name>
    <dbReference type="NCBI Taxonomy" id="2052148"/>
    <lineage>
        <taxon>Bacteria</taxon>
        <taxon>Bacteria division WOR-3</taxon>
    </lineage>
</organism>
<dbReference type="PANTHER" id="PTHR46499:SF1">
    <property type="entry name" value="QUEUINE TRNA-RIBOSYLTRANSFERASE"/>
    <property type="match status" value="1"/>
</dbReference>
<feature type="domain" description="tRNA-guanine(15) transglycosylase-like" evidence="2">
    <location>
        <begin position="1"/>
        <end position="101"/>
    </location>
</feature>
<dbReference type="PANTHER" id="PTHR46499">
    <property type="entry name" value="QUEUINE TRNA-RIBOSYLTRANSFERASE"/>
    <property type="match status" value="1"/>
</dbReference>
<evidence type="ECO:0000259" key="2">
    <source>
        <dbReference type="Pfam" id="PF01702"/>
    </source>
</evidence>
<dbReference type="EC" id="2.4.2.-" evidence="3"/>
<dbReference type="InterPro" id="IPR036511">
    <property type="entry name" value="TGT-like_sf"/>
</dbReference>
<dbReference type="Proteomes" id="UP000885672">
    <property type="component" value="Unassembled WGS sequence"/>
</dbReference>
<sequence>VLPTRNGRTGTAFTSTGRVNIKNARHADDSGPLDEHCPCDTCRRFTRAYLRHLFITGEALGPRLLTLHNTRFFLDLVAGIRTAIERGGFETWTAAFLARYNREDAGGETTTRQQ</sequence>
<dbReference type="EMBL" id="DSBX01000275">
    <property type="protein sequence ID" value="HDR00100.1"/>
    <property type="molecule type" value="Genomic_DNA"/>
</dbReference>
<dbReference type="GO" id="GO:0005829">
    <property type="term" value="C:cytosol"/>
    <property type="evidence" value="ECO:0007669"/>
    <property type="project" value="TreeGrafter"/>
</dbReference>
<dbReference type="NCBIfam" id="TIGR00449">
    <property type="entry name" value="tgt_general"/>
    <property type="match status" value="1"/>
</dbReference>
<feature type="non-terminal residue" evidence="3">
    <location>
        <position position="1"/>
    </location>
</feature>
<dbReference type="InterPro" id="IPR002616">
    <property type="entry name" value="tRNA_ribo_trans-like"/>
</dbReference>
<dbReference type="SUPFAM" id="SSF51713">
    <property type="entry name" value="tRNA-guanine transglycosylase"/>
    <property type="match status" value="1"/>
</dbReference>
<evidence type="ECO:0000256" key="1">
    <source>
        <dbReference type="ARBA" id="ARBA00022694"/>
    </source>
</evidence>
<dbReference type="AlphaFoldDB" id="A0A7V0XFS4"/>
<reference evidence="3" key="1">
    <citation type="journal article" date="2020" name="mSystems">
        <title>Genome- and Community-Level Interaction Insights into Carbon Utilization and Element Cycling Functions of Hydrothermarchaeota in Hydrothermal Sediment.</title>
        <authorList>
            <person name="Zhou Z."/>
            <person name="Liu Y."/>
            <person name="Xu W."/>
            <person name="Pan J."/>
            <person name="Luo Z.H."/>
            <person name="Li M."/>
        </authorList>
    </citation>
    <scope>NUCLEOTIDE SEQUENCE [LARGE SCALE GENOMIC DNA]</scope>
    <source>
        <strain evidence="3">SpSt-1182</strain>
    </source>
</reference>
<keyword evidence="1" id="KW-0819">tRNA processing</keyword>
<dbReference type="InterPro" id="IPR050076">
    <property type="entry name" value="ArchSynthase1/Queuine_TRR"/>
</dbReference>
<gene>
    <name evidence="3" type="ORF">ENN51_07455</name>
</gene>
<proteinExistence type="predicted"/>
<dbReference type="Pfam" id="PF01702">
    <property type="entry name" value="TGT"/>
    <property type="match status" value="1"/>
</dbReference>
<dbReference type="GO" id="GO:0008616">
    <property type="term" value="P:tRNA queuosine(34) biosynthetic process"/>
    <property type="evidence" value="ECO:0007669"/>
    <property type="project" value="TreeGrafter"/>
</dbReference>
<keyword evidence="3" id="KW-0808">Transferase</keyword>
<keyword evidence="3" id="KW-0328">Glycosyltransferase</keyword>
<dbReference type="Gene3D" id="3.20.20.105">
    <property type="entry name" value="Queuine tRNA-ribosyltransferase-like"/>
    <property type="match status" value="1"/>
</dbReference>